<dbReference type="PROSITE" id="PS50885">
    <property type="entry name" value="HAMP"/>
    <property type="match status" value="1"/>
</dbReference>
<dbReference type="EMBL" id="VLLE01000004">
    <property type="protein sequence ID" value="TWI81650.1"/>
    <property type="molecule type" value="Genomic_DNA"/>
</dbReference>
<dbReference type="Pfam" id="PF00672">
    <property type="entry name" value="HAMP"/>
    <property type="match status" value="1"/>
</dbReference>
<keyword evidence="9" id="KW-0902">Two-component regulatory system</keyword>
<dbReference type="SMART" id="SM00388">
    <property type="entry name" value="HisKA"/>
    <property type="match status" value="1"/>
</dbReference>
<dbReference type="PANTHER" id="PTHR45436">
    <property type="entry name" value="SENSOR HISTIDINE KINASE YKOH"/>
    <property type="match status" value="1"/>
</dbReference>
<evidence type="ECO:0000256" key="8">
    <source>
        <dbReference type="ARBA" id="ARBA00022989"/>
    </source>
</evidence>
<evidence type="ECO:0000313" key="15">
    <source>
        <dbReference type="Proteomes" id="UP000316167"/>
    </source>
</evidence>
<dbReference type="InterPro" id="IPR050428">
    <property type="entry name" value="TCS_sensor_his_kinase"/>
</dbReference>
<keyword evidence="6 11" id="KW-0812">Transmembrane</keyword>
<evidence type="ECO:0000259" key="13">
    <source>
        <dbReference type="PROSITE" id="PS50885"/>
    </source>
</evidence>
<dbReference type="Pfam" id="PF00512">
    <property type="entry name" value="HisKA"/>
    <property type="match status" value="1"/>
</dbReference>
<feature type="domain" description="HAMP" evidence="13">
    <location>
        <begin position="186"/>
        <end position="239"/>
    </location>
</feature>
<evidence type="ECO:0000256" key="6">
    <source>
        <dbReference type="ARBA" id="ARBA00022692"/>
    </source>
</evidence>
<dbReference type="InterPro" id="IPR003594">
    <property type="entry name" value="HATPase_dom"/>
</dbReference>
<dbReference type="SMART" id="SM00304">
    <property type="entry name" value="HAMP"/>
    <property type="match status" value="1"/>
</dbReference>
<dbReference type="InterPro" id="IPR003661">
    <property type="entry name" value="HisK_dim/P_dom"/>
</dbReference>
<dbReference type="SUPFAM" id="SSF47384">
    <property type="entry name" value="Homodimeric domain of signal transducing histidine kinase"/>
    <property type="match status" value="1"/>
</dbReference>
<dbReference type="CDD" id="cd00082">
    <property type="entry name" value="HisKA"/>
    <property type="match status" value="1"/>
</dbReference>
<keyword evidence="8 11" id="KW-1133">Transmembrane helix</keyword>
<gene>
    <name evidence="14" type="ORF">IQ13_2668</name>
</gene>
<feature type="domain" description="Histidine kinase" evidence="12">
    <location>
        <begin position="247"/>
        <end position="464"/>
    </location>
</feature>
<comment type="caution">
    <text evidence="14">The sequence shown here is derived from an EMBL/GenBank/DDBJ whole genome shotgun (WGS) entry which is preliminary data.</text>
</comment>
<evidence type="ECO:0000256" key="3">
    <source>
        <dbReference type="ARBA" id="ARBA00012438"/>
    </source>
</evidence>
<dbReference type="PANTHER" id="PTHR45436:SF5">
    <property type="entry name" value="SENSOR HISTIDINE KINASE TRCS"/>
    <property type="match status" value="1"/>
</dbReference>
<name>A0A562SLW6_9BACT</name>
<dbReference type="CDD" id="cd06225">
    <property type="entry name" value="HAMP"/>
    <property type="match status" value="1"/>
</dbReference>
<sequence>MPQQFYTQMKMKIQIKTTLILLTAFLSIILLFSGFVYLSVSNYSYEDFYKLLEIRAVTTARVELDRESGSQEMIALRNEFFEKLPQEKDRYYRITPGKSFTEEAKALDIPITFFNEIVKEGKSEYNKNSVFYKGIRYKSKQGEYVVIASAQNYFELHHSAYLRRTLVFAIIAAFVFSALIALYFSRYVFRPLRNITDRVKEISSENLHLRLANNSSNDEMSDLIGTFNNMLDRIETSFETQNNFISNASHELRTPLTAIIGEADVTLSKIRSTDEYIETIKVILDEAETLDRKTKALLFLAQTGFNGKTQKFDKLRIDQLLWDVKETIEKINTESRIHIDMSLLPENPVKLKVKGNEQLLHLALSNIISNACKYSNNNVVNVSIGASDQNVFIIVKDHGIGIPGNELKYIYDPFFRASNTLKYEGYGIGLPLTRNIIRIHSGEILVSSIVGQGTTVQINLPIGKFE</sequence>
<dbReference type="InterPro" id="IPR036097">
    <property type="entry name" value="HisK_dim/P_sf"/>
</dbReference>
<evidence type="ECO:0000256" key="7">
    <source>
        <dbReference type="ARBA" id="ARBA00022777"/>
    </source>
</evidence>
<evidence type="ECO:0000313" key="14">
    <source>
        <dbReference type="EMBL" id="TWI81650.1"/>
    </source>
</evidence>
<dbReference type="EC" id="2.7.13.3" evidence="3"/>
<dbReference type="Gene3D" id="1.10.287.130">
    <property type="match status" value="1"/>
</dbReference>
<proteinExistence type="predicted"/>
<dbReference type="PRINTS" id="PR00344">
    <property type="entry name" value="BCTRLSENSOR"/>
</dbReference>
<evidence type="ECO:0000256" key="10">
    <source>
        <dbReference type="ARBA" id="ARBA00023136"/>
    </source>
</evidence>
<evidence type="ECO:0000259" key="12">
    <source>
        <dbReference type="PROSITE" id="PS50109"/>
    </source>
</evidence>
<dbReference type="InterPro" id="IPR003660">
    <property type="entry name" value="HAMP_dom"/>
</dbReference>
<dbReference type="Proteomes" id="UP000316167">
    <property type="component" value="Unassembled WGS sequence"/>
</dbReference>
<comment type="subcellular location">
    <subcellularLocation>
        <location evidence="2">Membrane</location>
    </subcellularLocation>
</comment>
<dbReference type="SUPFAM" id="SSF158472">
    <property type="entry name" value="HAMP domain-like"/>
    <property type="match status" value="1"/>
</dbReference>
<dbReference type="SUPFAM" id="SSF55874">
    <property type="entry name" value="ATPase domain of HSP90 chaperone/DNA topoisomerase II/histidine kinase"/>
    <property type="match status" value="1"/>
</dbReference>
<accession>A0A562SLW6</accession>
<evidence type="ECO:0000256" key="9">
    <source>
        <dbReference type="ARBA" id="ARBA00023012"/>
    </source>
</evidence>
<protein>
    <recommendedName>
        <fullName evidence="3">histidine kinase</fullName>
        <ecNumber evidence="3">2.7.13.3</ecNumber>
    </recommendedName>
</protein>
<dbReference type="Gene3D" id="3.30.565.10">
    <property type="entry name" value="Histidine kinase-like ATPase, C-terminal domain"/>
    <property type="match status" value="1"/>
</dbReference>
<evidence type="ECO:0000256" key="11">
    <source>
        <dbReference type="SAM" id="Phobius"/>
    </source>
</evidence>
<evidence type="ECO:0000256" key="4">
    <source>
        <dbReference type="ARBA" id="ARBA00022553"/>
    </source>
</evidence>
<dbReference type="SMART" id="SM00387">
    <property type="entry name" value="HATPase_c"/>
    <property type="match status" value="1"/>
</dbReference>
<dbReference type="AlphaFoldDB" id="A0A562SLW6"/>
<feature type="transmembrane region" description="Helical" evidence="11">
    <location>
        <begin position="166"/>
        <end position="184"/>
    </location>
</feature>
<dbReference type="PROSITE" id="PS50109">
    <property type="entry name" value="HIS_KIN"/>
    <property type="match status" value="1"/>
</dbReference>
<keyword evidence="7 14" id="KW-0418">Kinase</keyword>
<dbReference type="InterPro" id="IPR005467">
    <property type="entry name" value="His_kinase_dom"/>
</dbReference>
<dbReference type="InterPro" id="IPR036890">
    <property type="entry name" value="HATPase_C_sf"/>
</dbReference>
<dbReference type="Gene3D" id="6.10.340.10">
    <property type="match status" value="1"/>
</dbReference>
<comment type="catalytic activity">
    <reaction evidence="1">
        <text>ATP + protein L-histidine = ADP + protein N-phospho-L-histidine.</text>
        <dbReference type="EC" id="2.7.13.3"/>
    </reaction>
</comment>
<evidence type="ECO:0000256" key="1">
    <source>
        <dbReference type="ARBA" id="ARBA00000085"/>
    </source>
</evidence>
<dbReference type="Pfam" id="PF02518">
    <property type="entry name" value="HATPase_c"/>
    <property type="match status" value="1"/>
</dbReference>
<organism evidence="14 15">
    <name type="scientific">Lacibacter cauensis</name>
    <dbReference type="NCBI Taxonomy" id="510947"/>
    <lineage>
        <taxon>Bacteria</taxon>
        <taxon>Pseudomonadati</taxon>
        <taxon>Bacteroidota</taxon>
        <taxon>Chitinophagia</taxon>
        <taxon>Chitinophagales</taxon>
        <taxon>Chitinophagaceae</taxon>
        <taxon>Lacibacter</taxon>
    </lineage>
</organism>
<keyword evidence="10 11" id="KW-0472">Membrane</keyword>
<evidence type="ECO:0000256" key="2">
    <source>
        <dbReference type="ARBA" id="ARBA00004370"/>
    </source>
</evidence>
<dbReference type="GO" id="GO:0005886">
    <property type="term" value="C:plasma membrane"/>
    <property type="evidence" value="ECO:0007669"/>
    <property type="project" value="TreeGrafter"/>
</dbReference>
<feature type="transmembrane region" description="Helical" evidence="11">
    <location>
        <begin position="20"/>
        <end position="40"/>
    </location>
</feature>
<reference evidence="14 15" key="1">
    <citation type="journal article" date="2015" name="Stand. Genomic Sci.">
        <title>Genomic Encyclopedia of Bacterial and Archaeal Type Strains, Phase III: the genomes of soil and plant-associated and newly described type strains.</title>
        <authorList>
            <person name="Whitman W.B."/>
            <person name="Woyke T."/>
            <person name="Klenk H.P."/>
            <person name="Zhou Y."/>
            <person name="Lilburn T.G."/>
            <person name="Beck B.J."/>
            <person name="De Vos P."/>
            <person name="Vandamme P."/>
            <person name="Eisen J.A."/>
            <person name="Garrity G."/>
            <person name="Hugenholtz P."/>
            <person name="Kyrpides N.C."/>
        </authorList>
    </citation>
    <scope>NUCLEOTIDE SEQUENCE [LARGE SCALE GENOMIC DNA]</scope>
    <source>
        <strain evidence="14 15">CGMCC 1.7271</strain>
    </source>
</reference>
<dbReference type="GO" id="GO:0000155">
    <property type="term" value="F:phosphorelay sensor kinase activity"/>
    <property type="evidence" value="ECO:0007669"/>
    <property type="project" value="InterPro"/>
</dbReference>
<keyword evidence="5" id="KW-0808">Transferase</keyword>
<keyword evidence="15" id="KW-1185">Reference proteome</keyword>
<keyword evidence="4" id="KW-0597">Phosphoprotein</keyword>
<evidence type="ECO:0000256" key="5">
    <source>
        <dbReference type="ARBA" id="ARBA00022679"/>
    </source>
</evidence>
<dbReference type="InterPro" id="IPR004358">
    <property type="entry name" value="Sig_transdc_His_kin-like_C"/>
</dbReference>